<comment type="similarity">
    <text evidence="7">Belongs to the TonB-dependent receptor family.</text>
</comment>
<dbReference type="AlphaFoldDB" id="A0A6H0KJL8"/>
<proteinExistence type="inferred from homology"/>
<dbReference type="InterPro" id="IPR039426">
    <property type="entry name" value="TonB-dep_rcpt-like"/>
</dbReference>
<evidence type="ECO:0000256" key="1">
    <source>
        <dbReference type="ARBA" id="ARBA00004571"/>
    </source>
</evidence>
<dbReference type="PROSITE" id="PS52016">
    <property type="entry name" value="TONB_DEPENDENT_REC_3"/>
    <property type="match status" value="1"/>
</dbReference>
<organism evidence="9 10">
    <name type="scientific">Bacteroides faecium</name>
    <dbReference type="NCBI Taxonomy" id="2715212"/>
    <lineage>
        <taxon>Bacteria</taxon>
        <taxon>Pseudomonadati</taxon>
        <taxon>Bacteroidota</taxon>
        <taxon>Bacteroidia</taxon>
        <taxon>Bacteroidales</taxon>
        <taxon>Bacteroidaceae</taxon>
        <taxon>Bacteroides</taxon>
    </lineage>
</organism>
<dbReference type="SUPFAM" id="SSF56935">
    <property type="entry name" value="Porins"/>
    <property type="match status" value="1"/>
</dbReference>
<dbReference type="GO" id="GO:0009279">
    <property type="term" value="C:cell outer membrane"/>
    <property type="evidence" value="ECO:0007669"/>
    <property type="project" value="UniProtKB-SubCell"/>
</dbReference>
<feature type="domain" description="TonB-dependent receptor plug" evidence="8">
    <location>
        <begin position="75"/>
        <end position="193"/>
    </location>
</feature>
<dbReference type="InterPro" id="IPR037066">
    <property type="entry name" value="Plug_dom_sf"/>
</dbReference>
<keyword evidence="9" id="KW-0675">Receptor</keyword>
<dbReference type="RefSeq" id="WP_167960836.1">
    <property type="nucleotide sequence ID" value="NZ_CP050831.1"/>
</dbReference>
<evidence type="ECO:0000256" key="7">
    <source>
        <dbReference type="PROSITE-ProRule" id="PRU01360"/>
    </source>
</evidence>
<reference evidence="9 10" key="1">
    <citation type="submission" date="2020-03" db="EMBL/GenBank/DDBJ databases">
        <title>Genomic analysis of Bacteroides faecium CBA7301.</title>
        <authorList>
            <person name="Kim J."/>
            <person name="Roh S.W."/>
        </authorList>
    </citation>
    <scope>NUCLEOTIDE SEQUENCE [LARGE SCALE GENOMIC DNA]</scope>
    <source>
        <strain evidence="9 10">CBA7301</strain>
    </source>
</reference>
<comment type="subcellular location">
    <subcellularLocation>
        <location evidence="1 7">Cell outer membrane</location>
        <topology evidence="1 7">Multi-pass membrane protein</topology>
    </subcellularLocation>
</comment>
<evidence type="ECO:0000259" key="8">
    <source>
        <dbReference type="Pfam" id="PF07715"/>
    </source>
</evidence>
<accession>A0A6H0KJL8</accession>
<dbReference type="Gene3D" id="2.40.170.20">
    <property type="entry name" value="TonB-dependent receptor, beta-barrel domain"/>
    <property type="match status" value="1"/>
</dbReference>
<dbReference type="Proteomes" id="UP000501780">
    <property type="component" value="Chromosome"/>
</dbReference>
<evidence type="ECO:0000256" key="6">
    <source>
        <dbReference type="ARBA" id="ARBA00023237"/>
    </source>
</evidence>
<keyword evidence="4 7" id="KW-0812">Transmembrane</keyword>
<keyword evidence="6 7" id="KW-0998">Cell outer membrane</keyword>
<keyword evidence="3 7" id="KW-1134">Transmembrane beta strand</keyword>
<keyword evidence="10" id="KW-1185">Reference proteome</keyword>
<keyword evidence="2 7" id="KW-0813">Transport</keyword>
<evidence type="ECO:0000256" key="3">
    <source>
        <dbReference type="ARBA" id="ARBA00022452"/>
    </source>
</evidence>
<dbReference type="KEGG" id="bfc:BacF7301_05120"/>
<dbReference type="Pfam" id="PF07715">
    <property type="entry name" value="Plug"/>
    <property type="match status" value="1"/>
</dbReference>
<evidence type="ECO:0000313" key="9">
    <source>
        <dbReference type="EMBL" id="QIU93570.1"/>
    </source>
</evidence>
<name>A0A6H0KJL8_9BACE</name>
<dbReference type="InterPro" id="IPR012910">
    <property type="entry name" value="Plug_dom"/>
</dbReference>
<dbReference type="InterPro" id="IPR036942">
    <property type="entry name" value="Beta-barrel_TonB_sf"/>
</dbReference>
<keyword evidence="5 7" id="KW-0472">Membrane</keyword>
<evidence type="ECO:0000313" key="10">
    <source>
        <dbReference type="Proteomes" id="UP000501780"/>
    </source>
</evidence>
<evidence type="ECO:0000256" key="4">
    <source>
        <dbReference type="ARBA" id="ARBA00022692"/>
    </source>
</evidence>
<gene>
    <name evidence="9" type="ORF">BacF7301_05120</name>
</gene>
<evidence type="ECO:0000256" key="2">
    <source>
        <dbReference type="ARBA" id="ARBA00022448"/>
    </source>
</evidence>
<dbReference type="EMBL" id="CP050831">
    <property type="protein sequence ID" value="QIU93570.1"/>
    <property type="molecule type" value="Genomic_DNA"/>
</dbReference>
<evidence type="ECO:0000256" key="5">
    <source>
        <dbReference type="ARBA" id="ARBA00023136"/>
    </source>
</evidence>
<protein>
    <submittedName>
        <fullName evidence="9">TonB-dependent receptor plug domain-containing protein</fullName>
    </submittedName>
</protein>
<dbReference type="Gene3D" id="2.170.130.10">
    <property type="entry name" value="TonB-dependent receptor, plug domain"/>
    <property type="match status" value="1"/>
</dbReference>
<sequence length="958" mass="107337">MKEHNIRDLADCCYLRTLCVLSVKKIGIALLLSIVIPFSVIHAEDKKENYTHATQKTTAETLELSRDTVKPSYVLQQIDGAELAKVKDASFVNSLTGRLAGVTINSVASGMGGANKVLWRGYRSFMGTNNVLYALDGVPMLRLEPDQLSDIYSGAGQTGDGISFLSADDIENVYMLSAAAASVLYGSQSANGVMMIDTKKAHPGKFSVNVGNSTTFSSPFVMPEFQQTYEAMWGDKLRNKSSWNPVDFFRTGHCINNNLSVSYGNEYNQTRFSAAMMNNAGIIPNNDVDRYNLSLRNTSSLLNHNLKLDVNLKYAHTAEQNMLSQGMYSNPLLPVYLVPDILLRHDETSYPGGTFLPGYTYKDYFERYDSELGANVQYWPDGDRGLGMQNPYWVINRNMFNRKKSRLLAGISAAYKIASWLDVSFSAHYDHDSETGTQKFYASTIPQLAGRLGSYYENKAGIGQLYSNLVFNVRKSVGDFSINAHLGTSFRNATFDYTDAGGNLRSLNNFGLSDLEDDLSFLWKREYIDRNTATFLLAQFGYKQWFSLDLGGRCEWLDFRMDDTSLFSGKCFYPSMGVSVVPTEWMPGNRGTFLSYLKVGYTYSENGNSSELRLPLGRRDRVDDERLKNNIWDNERTKTHEVGLNMSFFNNKVDVDAKIYKSSTLGLFLGMPHTVVSAGSTVYLVADDNSIENKGIELSLGTNMYLGPVKWNGRFVYSLNKNEIKKLNGLTYQGEDTNLSPEELTTFRNKYCSVKVKEGGSIGDVYVSDFERDAQGNAIVRDGTYIRQSENAVYAGNVNPKYTMGLVNNFAWKGLELGFVINARFGGIGVSLTQETMDAYGVSENVAAAREQGGVWVNGELMEARNYYYSSVGTMYVYDATNIRLAEMSIAYHIPVNRWVKWIQDVRVALVGRNLLMLYNKAPFDPESTASTGTWYQGIDFFRQPSYRNMGFSVNLTF</sequence>